<dbReference type="PROSITE" id="PS51257">
    <property type="entry name" value="PROKAR_LIPOPROTEIN"/>
    <property type="match status" value="1"/>
</dbReference>
<dbReference type="InterPro" id="IPR013222">
    <property type="entry name" value="Glyco_hyd_98_carb-bd"/>
</dbReference>
<keyword evidence="1" id="KW-0732">Signal</keyword>
<dbReference type="RefSeq" id="WP_189092500.1">
    <property type="nucleotide sequence ID" value="NZ_BMQL01000038.1"/>
</dbReference>
<dbReference type="InterPro" id="IPR011042">
    <property type="entry name" value="6-blade_b-propeller_TolB-like"/>
</dbReference>
<dbReference type="SUPFAM" id="SSF49785">
    <property type="entry name" value="Galactose-binding domain-like"/>
    <property type="match status" value="1"/>
</dbReference>
<feature type="chain" id="PRO_5037151023" description="Glycosyl hydrolase family 98 putative carbohydrate-binding module domain-containing protein" evidence="1">
    <location>
        <begin position="25"/>
        <end position="627"/>
    </location>
</feature>
<dbReference type="AlphaFoldDB" id="A0A918FB11"/>
<protein>
    <recommendedName>
        <fullName evidence="2">Glycosyl hydrolase family 98 putative carbohydrate-binding module domain-containing protein</fullName>
    </recommendedName>
</protein>
<comment type="caution">
    <text evidence="3">The sequence shown here is derived from an EMBL/GenBank/DDBJ whole genome shotgun (WGS) entry which is preliminary data.</text>
</comment>
<feature type="domain" description="Glycosyl hydrolase family 98 putative carbohydrate-binding module" evidence="2">
    <location>
        <begin position="59"/>
        <end position="204"/>
    </location>
</feature>
<feature type="signal peptide" evidence="1">
    <location>
        <begin position="1"/>
        <end position="24"/>
    </location>
</feature>
<dbReference type="SUPFAM" id="SSF50952">
    <property type="entry name" value="Soluble quinoprotein glucose dehydrogenase"/>
    <property type="match status" value="1"/>
</dbReference>
<gene>
    <name evidence="3" type="ORF">GCM10008957_42300</name>
</gene>
<dbReference type="InterPro" id="IPR054539">
    <property type="entry name" value="Beta-prop_PDH"/>
</dbReference>
<dbReference type="InterPro" id="IPR008979">
    <property type="entry name" value="Galactose-bd-like_sf"/>
</dbReference>
<dbReference type="Pfam" id="PF08305">
    <property type="entry name" value="NPCBM"/>
    <property type="match status" value="1"/>
</dbReference>
<dbReference type="Proteomes" id="UP000603865">
    <property type="component" value="Unassembled WGS sequence"/>
</dbReference>
<sequence>MSLRRRTHIPALALGLFTLLAACAQNSSKPATDADANPYANGVTYPWADTPQISSLGIVSGDNDLSALNWTSASSGWGPIERNRSNGEQAANDGHTLTLNGKTYATGLGLHANSTVLYTLGGQCTTLTADVGIDDELKSHGSVVFQVYTDGTKVFDSGTMYATSPTQSLRVNLTGTNELKLVVTDAGDNNWYDHADWAGAKLSCTVGTPAGPPPAASIDVPVSVPASMKASPFDVPRTLKVPPGFAVSVYTRINQARFLAPLPNGDLLVSQPSTGKVLLVRANAAGEGVVSDFATGLTSPHDLVLDTQNGVTWLYVSESNRISRSVYKAGDSSRQAAQTVVGSLPDGSTPELKGAYAHALKNIALDTNHRLYVSVASATNSDPADVTGTFKRAAVYVYNPDGTGGRLFAQGLRNAEGLAVIPGSSALWVIVNNRDNIAYPFHNDWQSDGSGDDYGKVMQSYVDNHPPEEFTSVRDGGNYGWPYCNPNPDAGVDNMPFDRDVQNNADGSKLNCGSIDRISKGIQAHSAPLGLSFLQGSKVPSVYQRGAVAALHGCWNCSKLVGSKVVYFPWTASGTPGTEQDLVSGWVTDAVNKVRWGRPVDVVPDAAGNLLISDDTANAVYKLSPKP</sequence>
<evidence type="ECO:0000313" key="3">
    <source>
        <dbReference type="EMBL" id="GGR26291.1"/>
    </source>
</evidence>
<dbReference type="InterPro" id="IPR011041">
    <property type="entry name" value="Quinoprot_gluc/sorb_DH_b-prop"/>
</dbReference>
<evidence type="ECO:0000313" key="4">
    <source>
        <dbReference type="Proteomes" id="UP000603865"/>
    </source>
</evidence>
<dbReference type="PANTHER" id="PTHR19328:SF53">
    <property type="entry name" value="MEMBRANE PROTEIN"/>
    <property type="match status" value="1"/>
</dbReference>
<reference evidence="3" key="1">
    <citation type="journal article" date="2014" name="Int. J. Syst. Evol. Microbiol.">
        <title>Complete genome sequence of Corynebacterium casei LMG S-19264T (=DSM 44701T), isolated from a smear-ripened cheese.</title>
        <authorList>
            <consortium name="US DOE Joint Genome Institute (JGI-PGF)"/>
            <person name="Walter F."/>
            <person name="Albersmeier A."/>
            <person name="Kalinowski J."/>
            <person name="Ruckert C."/>
        </authorList>
    </citation>
    <scope>NUCLEOTIDE SEQUENCE</scope>
    <source>
        <strain evidence="3">JCM 31311</strain>
    </source>
</reference>
<dbReference type="InterPro" id="IPR038637">
    <property type="entry name" value="NPCBM_sf"/>
</dbReference>
<organism evidence="3 4">
    <name type="scientific">Deinococcus ruber</name>
    <dbReference type="NCBI Taxonomy" id="1848197"/>
    <lineage>
        <taxon>Bacteria</taxon>
        <taxon>Thermotogati</taxon>
        <taxon>Deinococcota</taxon>
        <taxon>Deinococci</taxon>
        <taxon>Deinococcales</taxon>
        <taxon>Deinococcaceae</taxon>
        <taxon>Deinococcus</taxon>
    </lineage>
</organism>
<dbReference type="Gene3D" id="2.60.120.1060">
    <property type="entry name" value="NPCBM/NEW2 domain"/>
    <property type="match status" value="1"/>
</dbReference>
<evidence type="ECO:0000259" key="2">
    <source>
        <dbReference type="SMART" id="SM00776"/>
    </source>
</evidence>
<name>A0A918FB11_9DEIO</name>
<dbReference type="PANTHER" id="PTHR19328">
    <property type="entry name" value="HEDGEHOG-INTERACTING PROTEIN"/>
    <property type="match status" value="1"/>
</dbReference>
<keyword evidence="4" id="KW-1185">Reference proteome</keyword>
<dbReference type="Pfam" id="PF22807">
    <property type="entry name" value="TrAA12"/>
    <property type="match status" value="1"/>
</dbReference>
<dbReference type="SMART" id="SM00776">
    <property type="entry name" value="NPCBM"/>
    <property type="match status" value="1"/>
</dbReference>
<accession>A0A918FB11</accession>
<proteinExistence type="predicted"/>
<evidence type="ECO:0000256" key="1">
    <source>
        <dbReference type="SAM" id="SignalP"/>
    </source>
</evidence>
<reference evidence="3" key="2">
    <citation type="submission" date="2020-09" db="EMBL/GenBank/DDBJ databases">
        <authorList>
            <person name="Sun Q."/>
            <person name="Ohkuma M."/>
        </authorList>
    </citation>
    <scope>NUCLEOTIDE SEQUENCE</scope>
    <source>
        <strain evidence="3">JCM 31311</strain>
    </source>
</reference>
<dbReference type="EMBL" id="BMQL01000038">
    <property type="protein sequence ID" value="GGR26291.1"/>
    <property type="molecule type" value="Genomic_DNA"/>
</dbReference>
<dbReference type="Gene3D" id="2.120.10.30">
    <property type="entry name" value="TolB, C-terminal domain"/>
    <property type="match status" value="1"/>
</dbReference>